<evidence type="ECO:0000256" key="1">
    <source>
        <dbReference type="SAM" id="MobiDB-lite"/>
    </source>
</evidence>
<dbReference type="InterPro" id="IPR011990">
    <property type="entry name" value="TPR-like_helical_dom_sf"/>
</dbReference>
<reference evidence="2" key="1">
    <citation type="submission" date="2021-01" db="EMBL/GenBank/DDBJ databases">
        <authorList>
            <person name="Corre E."/>
            <person name="Pelletier E."/>
            <person name="Niang G."/>
            <person name="Scheremetjew M."/>
            <person name="Finn R."/>
            <person name="Kale V."/>
            <person name="Holt S."/>
            <person name="Cochrane G."/>
            <person name="Meng A."/>
            <person name="Brown T."/>
            <person name="Cohen L."/>
        </authorList>
    </citation>
    <scope>NUCLEOTIDE SEQUENCE</scope>
    <source>
        <strain evidence="2">CCMP2078</strain>
    </source>
</reference>
<proteinExistence type="predicted"/>
<feature type="region of interest" description="Disordered" evidence="1">
    <location>
        <begin position="1"/>
        <end position="49"/>
    </location>
</feature>
<dbReference type="Gene3D" id="1.25.40.10">
    <property type="entry name" value="Tetratricopeptide repeat domain"/>
    <property type="match status" value="1"/>
</dbReference>
<dbReference type="AlphaFoldDB" id="A0A7R9U0R3"/>
<evidence type="ECO:0000313" key="2">
    <source>
        <dbReference type="EMBL" id="CAD8250855.1"/>
    </source>
</evidence>
<dbReference type="PANTHER" id="PTHR21581:SF6">
    <property type="entry name" value="TRAFFICKING PROTEIN PARTICLE COMPLEX SUBUNIT 12"/>
    <property type="match status" value="1"/>
</dbReference>
<accession>A0A7R9U0R3</accession>
<sequence>MTYGTQAQPPAQPPARRLSSTLRTPESLSKELSVRTAPDTPVSSDSPKKTLRDYVDDFLVDSGAEVPRPEQLQASPRTVRILAARRHWKKLLEVSETLLHEPEGGSSDAVLLTPLDRAELRFCRALAFVKTSMPEKALSELQRIWSLDTGEVDGNAEVERRQAFLKLQILLMVLEVTAAHNAEKAHLAIFSMHDVINAMADPASSSAVAASGTTEEALPLNLLFPLDLAELSQSLSDGDRLRWRLRFLTAVSTAHASRFQWRAAVQALEAQLMYIPKDAPVHGSAESPAVLRGRIQARAAVLSRICHIFIQVGAVPPAAKALEALEAEMKGRDGESAGLDPDPDPLISLARGSLFFSKGEYVKAQVCYRDAMDVERKRQAADVSLDSLGRSLGGSPRPMSPSVSGWRAGGVVPGVEGIGFDNDLVVSAANNLAIASLYTCQLGAAVQILEDLVREDPHRFLRKETAFNLCTLYDLSSEPSVAGRKKRVLQQIALRFHLEDLNASHFRIPG</sequence>
<gene>
    <name evidence="2" type="ORF">PPYR1160_LOCUS345</name>
</gene>
<dbReference type="PANTHER" id="PTHR21581">
    <property type="entry name" value="D-ALANYL-D-ALANINE CARBOXYPEPTIDASE"/>
    <property type="match status" value="1"/>
</dbReference>
<dbReference type="EMBL" id="HBEA01000435">
    <property type="protein sequence ID" value="CAD8250855.1"/>
    <property type="molecule type" value="Transcribed_RNA"/>
</dbReference>
<name>A0A7R9U0R3_9STRA</name>
<protein>
    <submittedName>
        <fullName evidence="2">Uncharacterized protein</fullName>
    </submittedName>
</protein>
<feature type="compositionally biased region" description="Polar residues" evidence="1">
    <location>
        <begin position="18"/>
        <end position="27"/>
    </location>
</feature>
<organism evidence="2">
    <name type="scientific">Pinguiococcus pyrenoidosus</name>
    <dbReference type="NCBI Taxonomy" id="172671"/>
    <lineage>
        <taxon>Eukaryota</taxon>
        <taxon>Sar</taxon>
        <taxon>Stramenopiles</taxon>
        <taxon>Ochrophyta</taxon>
        <taxon>Pinguiophyceae</taxon>
        <taxon>Pinguiochrysidales</taxon>
        <taxon>Pinguiochrysidaceae</taxon>
        <taxon>Pinguiococcus</taxon>
    </lineage>
</organism>